<dbReference type="EMBL" id="VSSQ01016488">
    <property type="protein sequence ID" value="MPM57873.1"/>
    <property type="molecule type" value="Genomic_DNA"/>
</dbReference>
<evidence type="ECO:0000313" key="2">
    <source>
        <dbReference type="EMBL" id="MPM57873.1"/>
    </source>
</evidence>
<feature type="compositionally biased region" description="Acidic residues" evidence="1">
    <location>
        <begin position="1"/>
        <end position="10"/>
    </location>
</feature>
<organism evidence="2">
    <name type="scientific">bioreactor metagenome</name>
    <dbReference type="NCBI Taxonomy" id="1076179"/>
    <lineage>
        <taxon>unclassified sequences</taxon>
        <taxon>metagenomes</taxon>
        <taxon>ecological metagenomes</taxon>
    </lineage>
</organism>
<gene>
    <name evidence="2" type="ORF">SDC9_104697</name>
</gene>
<accession>A0A645B3Z5</accession>
<comment type="caution">
    <text evidence="2">The sequence shown here is derived from an EMBL/GenBank/DDBJ whole genome shotgun (WGS) entry which is preliminary data.</text>
</comment>
<feature type="region of interest" description="Disordered" evidence="1">
    <location>
        <begin position="1"/>
        <end position="28"/>
    </location>
</feature>
<name>A0A645B3Z5_9ZZZZ</name>
<dbReference type="AlphaFoldDB" id="A0A645B3Z5"/>
<evidence type="ECO:0000256" key="1">
    <source>
        <dbReference type="SAM" id="MobiDB-lite"/>
    </source>
</evidence>
<reference evidence="2" key="1">
    <citation type="submission" date="2019-08" db="EMBL/GenBank/DDBJ databases">
        <authorList>
            <person name="Kucharzyk K."/>
            <person name="Murdoch R.W."/>
            <person name="Higgins S."/>
            <person name="Loffler F."/>
        </authorList>
    </citation>
    <scope>NUCLEOTIDE SEQUENCE</scope>
</reference>
<sequence>MKEDYEEVNETYDTSAEATNTSTESIENGSKSYGYSPCYCCRSSNISCCDPGELVKNGGMEYILNNRPRHWTFINSSGVSSENTSGNVHTGNASVTINSGSGIEQRIDHIRDYVVYNFSFFAKGLTSAVGLTATVIFITCFCQIEGAEITIRAMDMINDGRGYDYYRTLTTMAPRGTIAALIRFTANGATGQRVNIDDVSFSAK</sequence>
<feature type="compositionally biased region" description="Low complexity" evidence="1">
    <location>
        <begin position="14"/>
        <end position="28"/>
    </location>
</feature>
<protein>
    <recommendedName>
        <fullName evidence="3">CBM-cenC domain-containing protein</fullName>
    </recommendedName>
</protein>
<evidence type="ECO:0008006" key="3">
    <source>
        <dbReference type="Google" id="ProtNLM"/>
    </source>
</evidence>
<proteinExistence type="predicted"/>
<dbReference type="Gene3D" id="2.60.120.260">
    <property type="entry name" value="Galactose-binding domain-like"/>
    <property type="match status" value="1"/>
</dbReference>